<name>A0A2U1TMI7_9GAMM</name>
<dbReference type="InterPro" id="IPR025267">
    <property type="entry name" value="ORF017-like"/>
</dbReference>
<evidence type="ECO:0000313" key="2">
    <source>
        <dbReference type="Proteomes" id="UP000296159"/>
    </source>
</evidence>
<proteinExistence type="predicted"/>
<dbReference type="Proteomes" id="UP000296159">
    <property type="component" value="Unassembled WGS sequence"/>
</dbReference>
<dbReference type="Pfam" id="PF13252">
    <property type="entry name" value="Phage_capsid_3"/>
    <property type="match status" value="1"/>
</dbReference>
<reference evidence="1 2" key="1">
    <citation type="submission" date="2018-04" db="EMBL/GenBank/DDBJ databases">
        <title>Brenneria corticis sp.nov.</title>
        <authorList>
            <person name="Li Y."/>
        </authorList>
    </citation>
    <scope>NUCLEOTIDE SEQUENCE [LARGE SCALE GENOMIC DNA]</scope>
    <source>
        <strain evidence="1 2">CFCC 11842</strain>
    </source>
</reference>
<keyword evidence="2" id="KW-1185">Reference proteome</keyword>
<dbReference type="RefSeq" id="WP_136168458.1">
    <property type="nucleotide sequence ID" value="NZ_KZ819098.1"/>
</dbReference>
<evidence type="ECO:0000313" key="1">
    <source>
        <dbReference type="EMBL" id="PWC10542.1"/>
    </source>
</evidence>
<sequence length="405" mass="45055">MTTITTAQANKLMQVALFTASQRNRSFVNVLTELAEAPKSVTPDKKGVKQTAFTAPVVRITDLQKQKGDEVDMQIVHKLTKRPTMGDENLDGRSENLNFSDFSLRINQGRHVVDAGGKMSEQRYKHNLNKTARVLLGTYFNDLQDQCATVHLAGARGDFIADDTIVPLENHAEFSKILVNDVTPPTYDRHFYAGDATTFSGLDAADLFNLDVVDNLSLYLDEMAHPLQPVKMSKDEMAGEDPFYVLYVTPRQWNDWYTSTGGKDWQAMMTRAIQRSKGFDHPLFKGECAMWRNVLVRKYTGMPIRFNPGSVVTVSNNDAAATVSQIEAATTIDRALLLGGQALANAYGTGEGGGHFGYHEEPKDHGNRKEISVRWINGLKKIRFQDKTGRINDHGVIAVDSAIKI</sequence>
<protein>
    <submittedName>
        <fullName evidence="1">N4-gp56 family major capsid protein</fullName>
    </submittedName>
</protein>
<gene>
    <name evidence="1" type="ORF">DDT56_21780</name>
</gene>
<comment type="caution">
    <text evidence="1">The sequence shown here is derived from an EMBL/GenBank/DDBJ whole genome shotgun (WGS) entry which is preliminary data.</text>
</comment>
<dbReference type="EMBL" id="QDKH01000036">
    <property type="protein sequence ID" value="PWC10542.1"/>
    <property type="molecule type" value="Genomic_DNA"/>
</dbReference>
<accession>A0A2U1TMI7</accession>
<organism evidence="1 2">
    <name type="scientific">Brenneria corticis</name>
    <dbReference type="NCBI Taxonomy" id="2173106"/>
    <lineage>
        <taxon>Bacteria</taxon>
        <taxon>Pseudomonadati</taxon>
        <taxon>Pseudomonadota</taxon>
        <taxon>Gammaproteobacteria</taxon>
        <taxon>Enterobacterales</taxon>
        <taxon>Pectobacteriaceae</taxon>
        <taxon>Brenneria</taxon>
    </lineage>
</organism>
<dbReference type="NCBIfam" id="TIGR04387">
    <property type="entry name" value="capsid_maj_N4"/>
    <property type="match status" value="1"/>
</dbReference>
<dbReference type="AlphaFoldDB" id="A0A2U1TMI7"/>